<keyword evidence="1" id="KW-1133">Transmembrane helix</keyword>
<dbReference type="InterPro" id="IPR014564">
    <property type="entry name" value="UCP031503_TM"/>
</dbReference>
<dbReference type="EMBL" id="GG698802">
    <property type="protein sequence ID" value="EEU30851.1"/>
    <property type="molecule type" value="Genomic_DNA"/>
</dbReference>
<feature type="transmembrane region" description="Helical" evidence="1">
    <location>
        <begin position="126"/>
        <end position="149"/>
    </location>
</feature>
<feature type="transmembrane region" description="Helical" evidence="1">
    <location>
        <begin position="80"/>
        <end position="106"/>
    </location>
</feature>
<evidence type="ECO:0000313" key="2">
    <source>
        <dbReference type="EMBL" id="EEU30851.1"/>
    </source>
</evidence>
<proteinExistence type="predicted"/>
<dbReference type="STRING" id="575594.HMPREF0501_00256"/>
<keyword evidence="3" id="KW-1185">Reference proteome</keyword>
<feature type="transmembrane region" description="Helical" evidence="1">
    <location>
        <begin position="38"/>
        <end position="68"/>
    </location>
</feature>
<dbReference type="Pfam" id="PF07907">
    <property type="entry name" value="YibE_F"/>
    <property type="match status" value="1"/>
</dbReference>
<dbReference type="PIRSF" id="PIRSF031503">
    <property type="entry name" value="UCP031503_mp"/>
    <property type="match status" value="1"/>
</dbReference>
<organism evidence="2 3">
    <name type="scientific">Limosilactobacillus coleohominis 101-4-CHN</name>
    <dbReference type="NCBI Taxonomy" id="575594"/>
    <lineage>
        <taxon>Bacteria</taxon>
        <taxon>Bacillati</taxon>
        <taxon>Bacillota</taxon>
        <taxon>Bacilli</taxon>
        <taxon>Lactobacillales</taxon>
        <taxon>Lactobacillaceae</taxon>
        <taxon>Limosilactobacillus</taxon>
    </lineage>
</organism>
<evidence type="ECO:0000256" key="1">
    <source>
        <dbReference type="SAM" id="Phobius"/>
    </source>
</evidence>
<dbReference type="AlphaFoldDB" id="C7XU90"/>
<reference evidence="2 3" key="1">
    <citation type="submission" date="2009-06" db="EMBL/GenBank/DDBJ databases">
        <title>The Genome Sequence of Lactobacillus coleohominis strain 101-4-CHN.</title>
        <authorList>
            <consortium name="The Broad Institute Genome Sequencing Platform"/>
            <person name="Ward D."/>
            <person name="Young S.K."/>
            <person name="Zeng Q."/>
            <person name="Koehrsen M."/>
            <person name="Alvarado L."/>
            <person name="Berlin A."/>
            <person name="Borenstein D."/>
            <person name="Chen Z."/>
            <person name="Engels R."/>
            <person name="Freedman E."/>
            <person name="Gellesch M."/>
            <person name="Goldberg J."/>
            <person name="Griggs A."/>
            <person name="Gujja S."/>
            <person name="Heiman D."/>
            <person name="Hepburn T."/>
            <person name="Howarth C."/>
            <person name="Jen D."/>
            <person name="Larson L."/>
            <person name="Lewis B."/>
            <person name="Mehta T."/>
            <person name="Park D."/>
            <person name="Pearson M."/>
            <person name="Roberts A."/>
            <person name="Saif S."/>
            <person name="Shea T."/>
            <person name="Shenoy N."/>
            <person name="Sisk P."/>
            <person name="Stolte C."/>
            <person name="Sykes S."/>
            <person name="Walk T."/>
            <person name="White J."/>
            <person name="Yandava C."/>
            <person name="Liu Y."/>
            <person name="Xu Q."/>
            <person name="Lander E."/>
            <person name="Nusbaum C."/>
            <person name="Galagan J."/>
            <person name="Birren B."/>
        </authorList>
    </citation>
    <scope>NUCLEOTIDE SEQUENCE [LARGE SCALE GENOMIC DNA]</scope>
    <source>
        <strain evidence="2 3">101-4-CHN</strain>
    </source>
</reference>
<dbReference type="HOGENOM" id="CLU_071016_0_0_9"/>
<evidence type="ECO:0000313" key="3">
    <source>
        <dbReference type="Proteomes" id="UP000003987"/>
    </source>
</evidence>
<gene>
    <name evidence="2" type="ORF">HMPREF0501_00256</name>
</gene>
<accession>C7XU90</accession>
<keyword evidence="1" id="KW-0812">Transmembrane</keyword>
<sequence length="254" mass="27725">MMSSIFALSLVLLVIMISVGHQQGWTSFISMWLNFGALILLLTLITWHLPPLVLTIIFSILVLSITIFMGSDNIKATVPAFYASLLTVSVTMILVIITTHLAMAYGFGMEDSDDLQGMSVAFGINYIQVSIAITTMATLGAIAEASIAISSGMQEVLQKHPDLRPSPLFITGMHIGHQIIGTALNTLFFGFFGGLLSLFTWFAGLHYSPSMIINNQIMVNELDEVLISFIGVLISVPFTAWITCIYSKHQSINS</sequence>
<dbReference type="eggNOG" id="COG5438">
    <property type="taxonomic scope" value="Bacteria"/>
</dbReference>
<feature type="transmembrane region" description="Helical" evidence="1">
    <location>
        <begin position="183"/>
        <end position="205"/>
    </location>
</feature>
<name>C7XU90_9LACO</name>
<feature type="transmembrane region" description="Helical" evidence="1">
    <location>
        <begin position="225"/>
        <end position="246"/>
    </location>
</feature>
<protein>
    <submittedName>
        <fullName evidence="2">YibE/F-like protein</fullName>
    </submittedName>
</protein>
<dbReference type="PANTHER" id="PTHR41771:SF1">
    <property type="entry name" value="MEMBRANE PROTEIN"/>
    <property type="match status" value="1"/>
</dbReference>
<dbReference type="InterPro" id="IPR012507">
    <property type="entry name" value="YibE_F"/>
</dbReference>
<dbReference type="PANTHER" id="PTHR41771">
    <property type="entry name" value="MEMBRANE PROTEIN-RELATED"/>
    <property type="match status" value="1"/>
</dbReference>
<keyword evidence="1" id="KW-0472">Membrane</keyword>
<dbReference type="Proteomes" id="UP000003987">
    <property type="component" value="Unassembled WGS sequence"/>
</dbReference>